<organism evidence="3 4">
    <name type="scientific">Candidatus Sulfobium mesophilum</name>
    <dbReference type="NCBI Taxonomy" id="2016548"/>
    <lineage>
        <taxon>Bacteria</taxon>
        <taxon>Pseudomonadati</taxon>
        <taxon>Nitrospirota</taxon>
        <taxon>Nitrospiria</taxon>
        <taxon>Nitrospirales</taxon>
        <taxon>Nitrospiraceae</taxon>
        <taxon>Candidatus Sulfobium</taxon>
    </lineage>
</organism>
<dbReference type="InterPro" id="IPR019223">
    <property type="entry name" value="DUF2147"/>
</dbReference>
<dbReference type="PANTHER" id="PTHR36919">
    <property type="entry name" value="BLR1215 PROTEIN"/>
    <property type="match status" value="1"/>
</dbReference>
<dbReference type="Gene3D" id="2.40.128.520">
    <property type="match status" value="1"/>
</dbReference>
<proteinExistence type="predicted"/>
<keyword evidence="4" id="KW-1185">Reference proteome</keyword>
<feature type="domain" description="DUF2147" evidence="2">
    <location>
        <begin position="29"/>
        <end position="151"/>
    </location>
</feature>
<feature type="signal peptide" evidence="1">
    <location>
        <begin position="1"/>
        <end position="21"/>
    </location>
</feature>
<dbReference type="AlphaFoldDB" id="A0A2U3QHY6"/>
<dbReference type="Pfam" id="PF09917">
    <property type="entry name" value="DUF2147"/>
    <property type="match status" value="1"/>
</dbReference>
<dbReference type="OrthoDB" id="9814399at2"/>
<reference evidence="4" key="1">
    <citation type="submission" date="2018-03" db="EMBL/GenBank/DDBJ databases">
        <authorList>
            <person name="Zecchin S."/>
        </authorList>
    </citation>
    <scope>NUCLEOTIDE SEQUENCE [LARGE SCALE GENOMIC DNA]</scope>
</reference>
<dbReference type="PANTHER" id="PTHR36919:SF2">
    <property type="entry name" value="BLL6627 PROTEIN"/>
    <property type="match status" value="1"/>
</dbReference>
<accession>A0A2U3QHY6</accession>
<feature type="chain" id="PRO_5015638435" description="DUF2147 domain-containing protein" evidence="1">
    <location>
        <begin position="22"/>
        <end position="151"/>
    </location>
</feature>
<dbReference type="EMBL" id="OUUY01000086">
    <property type="protein sequence ID" value="SPQ00970.1"/>
    <property type="molecule type" value="Genomic_DNA"/>
</dbReference>
<evidence type="ECO:0000259" key="2">
    <source>
        <dbReference type="Pfam" id="PF09917"/>
    </source>
</evidence>
<evidence type="ECO:0000256" key="1">
    <source>
        <dbReference type="SAM" id="SignalP"/>
    </source>
</evidence>
<gene>
    <name evidence="3" type="ORF">NBG4_40010</name>
</gene>
<dbReference type="Proteomes" id="UP000245125">
    <property type="component" value="Unassembled WGS sequence"/>
</dbReference>
<evidence type="ECO:0000313" key="4">
    <source>
        <dbReference type="Proteomes" id="UP000245125"/>
    </source>
</evidence>
<keyword evidence="1" id="KW-0732">Signal</keyword>
<evidence type="ECO:0000313" key="3">
    <source>
        <dbReference type="EMBL" id="SPQ00970.1"/>
    </source>
</evidence>
<sequence length="151" mass="16831">MKRWMFMAFMVILLVMATAYAASPDDIVGLWNTQERDAKIEIYKCGIKYCGKIVWLMEPHYPAGSTEGTPGTPMLDHNNPDPELRKKPLIGLPILLGFVGSGDNSWKRGKIYNSDNGKTYSGELTLLSPNQLKVRGFIGVPLIGGKTIWTR</sequence>
<protein>
    <recommendedName>
        <fullName evidence="2">DUF2147 domain-containing protein</fullName>
    </recommendedName>
</protein>
<name>A0A2U3QHY6_9BACT</name>